<dbReference type="GO" id="GO:0004386">
    <property type="term" value="F:helicase activity"/>
    <property type="evidence" value="ECO:0007669"/>
    <property type="project" value="UniProtKB-KW"/>
</dbReference>
<dbReference type="InterPro" id="IPR050615">
    <property type="entry name" value="ATP-dep_DNA_Helicase"/>
</dbReference>
<keyword evidence="3" id="KW-0347">Helicase</keyword>
<evidence type="ECO:0000256" key="3">
    <source>
        <dbReference type="ARBA" id="ARBA00022806"/>
    </source>
</evidence>
<evidence type="ECO:0000256" key="2">
    <source>
        <dbReference type="ARBA" id="ARBA00022801"/>
    </source>
</evidence>
<dbReference type="GO" id="GO:0003677">
    <property type="term" value="F:DNA binding"/>
    <property type="evidence" value="ECO:0007669"/>
    <property type="project" value="InterPro"/>
</dbReference>
<dbReference type="Gene3D" id="3.40.50.300">
    <property type="entry name" value="P-loop containing nucleotide triphosphate hydrolases"/>
    <property type="match status" value="2"/>
</dbReference>
<keyword evidence="2" id="KW-0378">Hydrolase</keyword>
<evidence type="ECO:0000256" key="4">
    <source>
        <dbReference type="ARBA" id="ARBA00022840"/>
    </source>
</evidence>
<dbReference type="EMBL" id="MN740958">
    <property type="protein sequence ID" value="QHU19920.1"/>
    <property type="molecule type" value="Genomic_DNA"/>
</dbReference>
<dbReference type="GO" id="GO:0016787">
    <property type="term" value="F:hydrolase activity"/>
    <property type="evidence" value="ECO:0007669"/>
    <property type="project" value="UniProtKB-KW"/>
</dbReference>
<dbReference type="SMART" id="SM00487">
    <property type="entry name" value="DEXDc"/>
    <property type="match status" value="1"/>
</dbReference>
<dbReference type="PANTHER" id="PTHR11274">
    <property type="entry name" value="RAD25/XP-B DNA REPAIR HELICASE"/>
    <property type="match status" value="1"/>
</dbReference>
<keyword evidence="1" id="KW-0547">Nucleotide-binding</keyword>
<dbReference type="InterPro" id="IPR006935">
    <property type="entry name" value="Helicase/UvrB_N"/>
</dbReference>
<name>A0A6C0KT51_9ZZZZ</name>
<dbReference type="CDD" id="cd17926">
    <property type="entry name" value="DEXHc_RE"/>
    <property type="match status" value="1"/>
</dbReference>
<evidence type="ECO:0000313" key="6">
    <source>
        <dbReference type="EMBL" id="QHU19920.1"/>
    </source>
</evidence>
<dbReference type="PANTHER" id="PTHR11274:SF0">
    <property type="entry name" value="GENERAL TRANSCRIPTION AND DNA REPAIR FACTOR IIH HELICASE SUBUNIT XPB"/>
    <property type="match status" value="1"/>
</dbReference>
<reference evidence="6" key="1">
    <citation type="journal article" date="2020" name="Nature">
        <title>Giant virus diversity and host interactions through global metagenomics.</title>
        <authorList>
            <person name="Schulz F."/>
            <person name="Roux S."/>
            <person name="Paez-Espino D."/>
            <person name="Jungbluth S."/>
            <person name="Walsh D.A."/>
            <person name="Denef V.J."/>
            <person name="McMahon K.D."/>
            <person name="Konstantinidis K.T."/>
            <person name="Eloe-Fadrosh E.A."/>
            <person name="Kyrpides N.C."/>
            <person name="Woyke T."/>
        </authorList>
    </citation>
    <scope>NUCLEOTIDE SEQUENCE</scope>
    <source>
        <strain evidence="6">GVMAG-S-3300013014-113</strain>
    </source>
</reference>
<protein>
    <recommendedName>
        <fullName evidence="5">Helicase ATP-binding domain-containing protein</fullName>
    </recommendedName>
</protein>
<dbReference type="InterPro" id="IPR027417">
    <property type="entry name" value="P-loop_NTPase"/>
</dbReference>
<accession>A0A6C0KT51</accession>
<organism evidence="6">
    <name type="scientific">viral metagenome</name>
    <dbReference type="NCBI Taxonomy" id="1070528"/>
    <lineage>
        <taxon>unclassified sequences</taxon>
        <taxon>metagenomes</taxon>
        <taxon>organismal metagenomes</taxon>
    </lineage>
</organism>
<dbReference type="GO" id="GO:0005524">
    <property type="term" value="F:ATP binding"/>
    <property type="evidence" value="ECO:0007669"/>
    <property type="project" value="UniProtKB-KW"/>
</dbReference>
<feature type="domain" description="Helicase ATP-binding" evidence="5">
    <location>
        <begin position="137"/>
        <end position="286"/>
    </location>
</feature>
<keyword evidence="4" id="KW-0067">ATP-binding</keyword>
<sequence>MLSKKISPKNRENYNDLSQVIENLKKNGINSYLGAKGYSIYKLCLTPKIIDFIKSELTVKPMLQNSYAEAKSFPIYQESEKKLYVPRHWGIAMFGYPKMVKIPFGENINLKFEGTLRDYQTNVLNEYLKAIEFGIADDKNKGNGSALIELWTGAGKTVLGLKIIEVLKKKTIIFVHKTFLKNQWIERIQQYLPNARIGSIQGQNIDIENKDIVLAMIQSVSMKTYNDTLFDSFGLSIYDECHHMSSEVFCNCLKKCNTLYGLGLSATMNRKDGLTNVFKMYLGDICYKHCKKGIEDDVLVKAIEFTIDDDEYNEVEVDFRGQVKYSTMVNKVSTLNLRSDFIVYVLQSELFINPNQQFIVLAQTKCLLNYLYSALVHKNVASVGYYIGGMKESELKKSESKTIILATFSMAAEALDIKSLTSLLLASPKSDIVQAVGRILREKHSKPLVIDIIDGHEVFQNQFKKRRAFYNQKNYRIFRTSNNNYEHYVKYMQSINANALLAIEDELFNVTNEEPNFVESKVKNLWNYLLVRKNKSKNKNSDFNDFNDLNDANDASKKNNEYKCLIKL</sequence>
<dbReference type="InterPro" id="IPR014001">
    <property type="entry name" value="Helicase_ATP-bd"/>
</dbReference>
<dbReference type="AlphaFoldDB" id="A0A6C0KT51"/>
<proteinExistence type="predicted"/>
<dbReference type="CDD" id="cd18785">
    <property type="entry name" value="SF2_C"/>
    <property type="match status" value="1"/>
</dbReference>
<dbReference type="Pfam" id="PF04851">
    <property type="entry name" value="ResIII"/>
    <property type="match status" value="1"/>
</dbReference>
<evidence type="ECO:0000256" key="1">
    <source>
        <dbReference type="ARBA" id="ARBA00022741"/>
    </source>
</evidence>
<dbReference type="PROSITE" id="PS51192">
    <property type="entry name" value="HELICASE_ATP_BIND_1"/>
    <property type="match status" value="1"/>
</dbReference>
<dbReference type="SUPFAM" id="SSF52540">
    <property type="entry name" value="P-loop containing nucleoside triphosphate hydrolases"/>
    <property type="match status" value="2"/>
</dbReference>
<evidence type="ECO:0000259" key="5">
    <source>
        <dbReference type="PROSITE" id="PS51192"/>
    </source>
</evidence>